<comment type="subcellular location">
    <subcellularLocation>
        <location evidence="1 12">Mitochondrion membrane</location>
        <topology evidence="1 12">Single-pass membrane protein</topology>
    </subcellularLocation>
</comment>
<evidence type="ECO:0000256" key="4">
    <source>
        <dbReference type="ARBA" id="ARBA00022448"/>
    </source>
</evidence>
<feature type="transmembrane region" description="Helical" evidence="13">
    <location>
        <begin position="6"/>
        <end position="29"/>
    </location>
</feature>
<evidence type="ECO:0000256" key="1">
    <source>
        <dbReference type="ARBA" id="ARBA00004304"/>
    </source>
</evidence>
<keyword evidence="10 12" id="KW-0496">Mitochondrion</keyword>
<dbReference type="GO" id="GO:0031966">
    <property type="term" value="C:mitochondrial membrane"/>
    <property type="evidence" value="ECO:0007669"/>
    <property type="project" value="UniProtKB-SubCell"/>
</dbReference>
<sequence>MPQMAPLNWFILFIIFTIALIVLSLLNYYQNTPKTIEIKPTISSTYKINWKW</sequence>
<evidence type="ECO:0000256" key="2">
    <source>
        <dbReference type="ARBA" id="ARBA00008892"/>
    </source>
</evidence>
<keyword evidence="6 12" id="KW-0812">Transmembrane</keyword>
<evidence type="ECO:0000256" key="13">
    <source>
        <dbReference type="SAM" id="Phobius"/>
    </source>
</evidence>
<dbReference type="InterPro" id="IPR001421">
    <property type="entry name" value="ATP8_metazoa"/>
</dbReference>
<evidence type="ECO:0000256" key="6">
    <source>
        <dbReference type="ARBA" id="ARBA00022692"/>
    </source>
</evidence>
<dbReference type="GO" id="GO:0015078">
    <property type="term" value="F:proton transmembrane transporter activity"/>
    <property type="evidence" value="ECO:0007669"/>
    <property type="project" value="InterPro"/>
</dbReference>
<evidence type="ECO:0000313" key="14">
    <source>
        <dbReference type="EMBL" id="ACM45040.1"/>
    </source>
</evidence>
<keyword evidence="4 12" id="KW-0813">Transport</keyword>
<dbReference type="EMBL" id="FJ613420">
    <property type="protein sequence ID" value="ACM45040.1"/>
    <property type="molecule type" value="Genomic_DNA"/>
</dbReference>
<evidence type="ECO:0000256" key="3">
    <source>
        <dbReference type="ARBA" id="ARBA00011291"/>
    </source>
</evidence>
<organism evidence="14">
    <name type="scientific">Acmaeodera sp. NCS-2009</name>
    <dbReference type="NCBI Taxonomy" id="590154"/>
    <lineage>
        <taxon>Eukaryota</taxon>
        <taxon>Metazoa</taxon>
        <taxon>Ecdysozoa</taxon>
        <taxon>Arthropoda</taxon>
        <taxon>Hexapoda</taxon>
        <taxon>Insecta</taxon>
        <taxon>Pterygota</taxon>
        <taxon>Neoptera</taxon>
        <taxon>Endopterygota</taxon>
        <taxon>Coleoptera</taxon>
        <taxon>Polyphaga</taxon>
        <taxon>Elateriformia</taxon>
        <taxon>Buprestoidea</taxon>
        <taxon>Buprestidae</taxon>
        <taxon>Polycestinae</taxon>
        <taxon>Acmaeodera</taxon>
    </lineage>
</organism>
<keyword evidence="5 12" id="KW-0138">CF(0)</keyword>
<keyword evidence="8 13" id="KW-1133">Transmembrane helix</keyword>
<protein>
    <recommendedName>
        <fullName evidence="12">ATP synthase complex subunit 8</fullName>
    </recommendedName>
</protein>
<dbReference type="RefSeq" id="YP_003331344.1">
    <property type="nucleotide sequence ID" value="NC_013580.1"/>
</dbReference>
<dbReference type="GeneID" id="8656424"/>
<keyword evidence="7 12" id="KW-0375">Hydrogen ion transport</keyword>
<reference evidence="14" key="1">
    <citation type="journal article" date="2009" name="Syst. Biol.">
        <title>Nonstationary evolution and compositional heterogeneity in beetle mitochondrial phylogenomics.</title>
        <authorList>
            <person name="Sheffield N.C."/>
            <person name="Song H."/>
            <person name="Cameron S.L."/>
            <person name="Whiting M.F."/>
        </authorList>
    </citation>
    <scope>NUCLEOTIDE SEQUENCE</scope>
</reference>
<dbReference type="Pfam" id="PF00895">
    <property type="entry name" value="ATP-synt_8"/>
    <property type="match status" value="1"/>
</dbReference>
<dbReference type="GO" id="GO:0015986">
    <property type="term" value="P:proton motive force-driven ATP synthesis"/>
    <property type="evidence" value="ECO:0007669"/>
    <property type="project" value="InterPro"/>
</dbReference>
<evidence type="ECO:0000256" key="9">
    <source>
        <dbReference type="ARBA" id="ARBA00023065"/>
    </source>
</evidence>
<accession>D1G5M5</accession>
<comment type="subunit">
    <text evidence="3">F-type ATPases have 2 components, CF(1) - the catalytic core - and CF(0) - the membrane proton channel.</text>
</comment>
<evidence type="ECO:0000256" key="10">
    <source>
        <dbReference type="ARBA" id="ARBA00023128"/>
    </source>
</evidence>
<geneLocation type="mitochondrion" evidence="14"/>
<dbReference type="GO" id="GO:0045259">
    <property type="term" value="C:proton-transporting ATP synthase complex"/>
    <property type="evidence" value="ECO:0007669"/>
    <property type="project" value="UniProtKB-KW"/>
</dbReference>
<dbReference type="AlphaFoldDB" id="D1G5M5"/>
<evidence type="ECO:0000256" key="5">
    <source>
        <dbReference type="ARBA" id="ARBA00022547"/>
    </source>
</evidence>
<evidence type="ECO:0000256" key="8">
    <source>
        <dbReference type="ARBA" id="ARBA00022989"/>
    </source>
</evidence>
<keyword evidence="9 12" id="KW-0406">Ion transport</keyword>
<evidence type="ECO:0000256" key="12">
    <source>
        <dbReference type="RuleBase" id="RU003661"/>
    </source>
</evidence>
<dbReference type="CTD" id="4509"/>
<evidence type="ECO:0000256" key="7">
    <source>
        <dbReference type="ARBA" id="ARBA00022781"/>
    </source>
</evidence>
<name>D1G5M5_9COLE</name>
<comment type="similarity">
    <text evidence="2 12">Belongs to the ATPase protein 8 family.</text>
</comment>
<keyword evidence="11 13" id="KW-0472">Membrane</keyword>
<proteinExistence type="inferred from homology"/>
<evidence type="ECO:0000256" key="11">
    <source>
        <dbReference type="ARBA" id="ARBA00023136"/>
    </source>
</evidence>
<gene>
    <name evidence="14" type="primary">ATP8</name>
</gene>